<dbReference type="GO" id="GO:0043657">
    <property type="term" value="C:host cell"/>
    <property type="evidence" value="ECO:0007669"/>
    <property type="project" value="UniProtKB-SubCell"/>
</dbReference>
<evidence type="ECO:0000256" key="11">
    <source>
        <dbReference type="ARBA" id="ARBA00022801"/>
    </source>
</evidence>
<evidence type="ECO:0000256" key="5">
    <source>
        <dbReference type="ARBA" id="ARBA00022525"/>
    </source>
</evidence>
<keyword evidence="7" id="KW-0645">Protease</keyword>
<keyword evidence="10" id="KW-0677">Repeat</keyword>
<evidence type="ECO:0000256" key="6">
    <source>
        <dbReference type="ARBA" id="ARBA00022656"/>
    </source>
</evidence>
<evidence type="ECO:0000256" key="4">
    <source>
        <dbReference type="ARBA" id="ARBA00004613"/>
    </source>
</evidence>
<keyword evidence="9" id="KW-0479">Metal-binding</keyword>
<evidence type="ECO:0000313" key="21">
    <source>
        <dbReference type="EMBL" id="KAL0974112.1"/>
    </source>
</evidence>
<dbReference type="Proteomes" id="UP001557470">
    <property type="component" value="Unassembled WGS sequence"/>
</dbReference>
<reference evidence="21 22" key="1">
    <citation type="submission" date="2024-06" db="EMBL/GenBank/DDBJ databases">
        <authorList>
            <person name="Pan Q."/>
            <person name="Wen M."/>
            <person name="Jouanno E."/>
            <person name="Zahm M."/>
            <person name="Klopp C."/>
            <person name="Cabau C."/>
            <person name="Louis A."/>
            <person name="Berthelot C."/>
            <person name="Parey E."/>
            <person name="Roest Crollius H."/>
            <person name="Montfort J."/>
            <person name="Robinson-Rechavi M."/>
            <person name="Bouchez O."/>
            <person name="Lampietro C."/>
            <person name="Lopez Roques C."/>
            <person name="Donnadieu C."/>
            <person name="Postlethwait J."/>
            <person name="Bobe J."/>
            <person name="Verreycken H."/>
            <person name="Guiguen Y."/>
        </authorList>
    </citation>
    <scope>NUCLEOTIDE SEQUENCE [LARGE SCALE GENOMIC DNA]</scope>
    <source>
        <strain evidence="21">Up_M1</strain>
        <tissue evidence="21">Testis</tissue>
    </source>
</reference>
<accession>A0ABD0WL61</accession>
<dbReference type="InterPro" id="IPR020974">
    <property type="entry name" value="CPD_dom"/>
</dbReference>
<organism evidence="21 22">
    <name type="scientific">Umbra pygmaea</name>
    <name type="common">Eastern mudminnow</name>
    <dbReference type="NCBI Taxonomy" id="75934"/>
    <lineage>
        <taxon>Eukaryota</taxon>
        <taxon>Metazoa</taxon>
        <taxon>Chordata</taxon>
        <taxon>Craniata</taxon>
        <taxon>Vertebrata</taxon>
        <taxon>Euteleostomi</taxon>
        <taxon>Actinopterygii</taxon>
        <taxon>Neopterygii</taxon>
        <taxon>Teleostei</taxon>
        <taxon>Protacanthopterygii</taxon>
        <taxon>Esociformes</taxon>
        <taxon>Umbridae</taxon>
        <taxon>Umbra</taxon>
    </lineage>
</organism>
<feature type="domain" description="Peptidase C80" evidence="20">
    <location>
        <begin position="281"/>
        <end position="436"/>
    </location>
</feature>
<evidence type="ECO:0000256" key="19">
    <source>
        <dbReference type="SAM" id="SignalP"/>
    </source>
</evidence>
<comment type="subcellular location">
    <subcellularLocation>
        <location evidence="2">Host cell</location>
    </subcellularLocation>
    <subcellularLocation>
        <location evidence="3">Host membrane</location>
    </subcellularLocation>
    <subcellularLocation>
        <location evidence="4">Secreted</location>
    </subcellularLocation>
</comment>
<evidence type="ECO:0000256" key="1">
    <source>
        <dbReference type="ARBA" id="ARBA00001946"/>
    </source>
</evidence>
<keyword evidence="15" id="KW-1043">Host membrane</keyword>
<keyword evidence="13" id="KW-0068">Autocatalytic cleavage</keyword>
<proteinExistence type="predicted"/>
<dbReference type="GO" id="GO:0016740">
    <property type="term" value="F:transferase activity"/>
    <property type="evidence" value="ECO:0007669"/>
    <property type="project" value="UniProtKB-KW"/>
</dbReference>
<keyword evidence="18" id="KW-0472">Membrane</keyword>
<keyword evidence="17" id="KW-0446">Lipid-binding</keyword>
<keyword evidence="6" id="KW-0800">Toxin</keyword>
<dbReference type="PROSITE" id="PS51771">
    <property type="entry name" value="CGT_MARTX_CPD"/>
    <property type="match status" value="1"/>
</dbReference>
<evidence type="ECO:0000256" key="12">
    <source>
        <dbReference type="ARBA" id="ARBA00022807"/>
    </source>
</evidence>
<dbReference type="Gene3D" id="3.40.50.11050">
    <property type="match status" value="1"/>
</dbReference>
<name>A0ABD0WL61_UMBPY</name>
<evidence type="ECO:0000256" key="9">
    <source>
        <dbReference type="ARBA" id="ARBA00022723"/>
    </source>
</evidence>
<keyword evidence="16" id="KW-0843">Virulence</keyword>
<gene>
    <name evidence="21" type="ORF">UPYG_G00215500</name>
</gene>
<evidence type="ECO:0000256" key="7">
    <source>
        <dbReference type="ARBA" id="ARBA00022670"/>
    </source>
</evidence>
<evidence type="ECO:0000256" key="14">
    <source>
        <dbReference type="ARBA" id="ARBA00022842"/>
    </source>
</evidence>
<protein>
    <recommendedName>
        <fullName evidence="20">Peptidase C80 domain-containing protein</fullName>
    </recommendedName>
</protein>
<keyword evidence="8" id="KW-0808">Transferase</keyword>
<evidence type="ECO:0000256" key="10">
    <source>
        <dbReference type="ARBA" id="ARBA00022737"/>
    </source>
</evidence>
<evidence type="ECO:0000313" key="22">
    <source>
        <dbReference type="Proteomes" id="UP001557470"/>
    </source>
</evidence>
<evidence type="ECO:0000256" key="17">
    <source>
        <dbReference type="ARBA" id="ARBA00023121"/>
    </source>
</evidence>
<sequence>MAEPGYQGALPGILLLCLLGITIEFELQENDWDELRSDVADLHRLKGLPDQMTHRSTQPKIIHDYIDISLHGTRTKRFSNYRADFEKKPMALFDSFKGCHNFTACVLQMDSDFDRFLNEIDGQKIQDVLLSASEISYTYSNKLLLMLDKEEYTHQRVQQEYAIDPHNSVIIRDVCIHNDSCFPMVNSAAVVKIFGTASEDGHTLSGFTGSSLANLMLKPPLRAASVFSLDSNNTSEFHNDIMRVLRSHDSNAVLETIDPDGLQTYQIMDHTDTAAEYHGPQRSIDHTTQYDNQHIIILEDDPTVREAATFLYEKHPTVSSVYTLENQNLKLIKGDQVPLSEDSRLVLVGHGRPDSKGEMKLGGYTAEDVAQIIGLTDRTSDHIKTTSIVACAVGSDEVFQNTLLTELKARSIHTELHLRSSLLQEKIKLNMKNLER</sequence>
<keyword evidence="22" id="KW-1185">Reference proteome</keyword>
<evidence type="ECO:0000256" key="15">
    <source>
        <dbReference type="ARBA" id="ARBA00022870"/>
    </source>
</evidence>
<dbReference type="GO" id="GO:0090729">
    <property type="term" value="F:toxin activity"/>
    <property type="evidence" value="ECO:0007669"/>
    <property type="project" value="UniProtKB-KW"/>
</dbReference>
<keyword evidence="14" id="KW-0460">Magnesium</keyword>
<evidence type="ECO:0000256" key="16">
    <source>
        <dbReference type="ARBA" id="ARBA00023026"/>
    </source>
</evidence>
<keyword evidence="5" id="KW-0964">Secreted</keyword>
<dbReference type="InterPro" id="IPR038383">
    <property type="entry name" value="CPD_dom_sf"/>
</dbReference>
<dbReference type="GO" id="GO:0046872">
    <property type="term" value="F:metal ion binding"/>
    <property type="evidence" value="ECO:0007669"/>
    <property type="project" value="UniProtKB-KW"/>
</dbReference>
<keyword evidence="19" id="KW-0732">Signal</keyword>
<evidence type="ECO:0000256" key="2">
    <source>
        <dbReference type="ARBA" id="ARBA00004340"/>
    </source>
</evidence>
<dbReference type="GO" id="GO:0008234">
    <property type="term" value="F:cysteine-type peptidase activity"/>
    <property type="evidence" value="ECO:0007669"/>
    <property type="project" value="UniProtKB-KW"/>
</dbReference>
<comment type="cofactor">
    <cofactor evidence="1">
        <name>Mg(2+)</name>
        <dbReference type="ChEBI" id="CHEBI:18420"/>
    </cofactor>
</comment>
<feature type="chain" id="PRO_5044769766" description="Peptidase C80 domain-containing protein" evidence="19">
    <location>
        <begin position="25"/>
        <end position="436"/>
    </location>
</feature>
<evidence type="ECO:0000256" key="3">
    <source>
        <dbReference type="ARBA" id="ARBA00004551"/>
    </source>
</evidence>
<dbReference type="EMBL" id="JAGEUA010000006">
    <property type="protein sequence ID" value="KAL0974112.1"/>
    <property type="molecule type" value="Genomic_DNA"/>
</dbReference>
<dbReference type="Pfam" id="PF11713">
    <property type="entry name" value="Peptidase_C80"/>
    <property type="match status" value="1"/>
</dbReference>
<keyword evidence="11" id="KW-0378">Hydrolase</keyword>
<dbReference type="GO" id="GO:0005576">
    <property type="term" value="C:extracellular region"/>
    <property type="evidence" value="ECO:0007669"/>
    <property type="project" value="UniProtKB-SubCell"/>
</dbReference>
<evidence type="ECO:0000256" key="13">
    <source>
        <dbReference type="ARBA" id="ARBA00022813"/>
    </source>
</evidence>
<dbReference type="GO" id="GO:0006508">
    <property type="term" value="P:proteolysis"/>
    <property type="evidence" value="ECO:0007669"/>
    <property type="project" value="UniProtKB-KW"/>
</dbReference>
<feature type="signal peptide" evidence="19">
    <location>
        <begin position="1"/>
        <end position="24"/>
    </location>
</feature>
<evidence type="ECO:0000259" key="20">
    <source>
        <dbReference type="PROSITE" id="PS51771"/>
    </source>
</evidence>
<dbReference type="GO" id="GO:0008289">
    <property type="term" value="F:lipid binding"/>
    <property type="evidence" value="ECO:0007669"/>
    <property type="project" value="UniProtKB-KW"/>
</dbReference>
<dbReference type="AlphaFoldDB" id="A0ABD0WL61"/>
<keyword evidence="12" id="KW-0788">Thiol protease</keyword>
<comment type="caution">
    <text evidence="21">The sequence shown here is derived from an EMBL/GenBank/DDBJ whole genome shotgun (WGS) entry which is preliminary data.</text>
</comment>
<dbReference type="CDD" id="cd20500">
    <property type="entry name" value="Peptidase_C80"/>
    <property type="match status" value="1"/>
</dbReference>
<evidence type="ECO:0000256" key="18">
    <source>
        <dbReference type="ARBA" id="ARBA00023136"/>
    </source>
</evidence>
<evidence type="ECO:0000256" key="8">
    <source>
        <dbReference type="ARBA" id="ARBA00022679"/>
    </source>
</evidence>